<dbReference type="Gene3D" id="3.40.50.880">
    <property type="match status" value="1"/>
</dbReference>
<name>A0A9Q9FDM9_9FIRM</name>
<dbReference type="GO" id="GO:0006598">
    <property type="term" value="P:polyamine catabolic process"/>
    <property type="evidence" value="ECO:0007669"/>
    <property type="project" value="TreeGrafter"/>
</dbReference>
<dbReference type="InterPro" id="IPR011697">
    <property type="entry name" value="Peptidase_C26"/>
</dbReference>
<evidence type="ECO:0000313" key="1">
    <source>
        <dbReference type="EMBL" id="UUF07438.1"/>
    </source>
</evidence>
<dbReference type="EMBL" id="CP071250">
    <property type="protein sequence ID" value="UUF07438.1"/>
    <property type="molecule type" value="Genomic_DNA"/>
</dbReference>
<dbReference type="GO" id="GO:0033969">
    <property type="term" value="F:gamma-glutamyl-gamma-aminobutyrate hydrolase activity"/>
    <property type="evidence" value="ECO:0007669"/>
    <property type="project" value="TreeGrafter"/>
</dbReference>
<dbReference type="SUPFAM" id="SSF52317">
    <property type="entry name" value="Class I glutamine amidotransferase-like"/>
    <property type="match status" value="1"/>
</dbReference>
<organism evidence="1 2">
    <name type="scientific">Turicibacter bilis</name>
    <dbReference type="NCBI Taxonomy" id="2735723"/>
    <lineage>
        <taxon>Bacteria</taxon>
        <taxon>Bacillati</taxon>
        <taxon>Bacillota</taxon>
        <taxon>Erysipelotrichia</taxon>
        <taxon>Erysipelotrichales</taxon>
        <taxon>Turicibacteraceae</taxon>
        <taxon>Turicibacter</taxon>
    </lineage>
</organism>
<dbReference type="GO" id="GO:0005829">
    <property type="term" value="C:cytosol"/>
    <property type="evidence" value="ECO:0007669"/>
    <property type="project" value="TreeGrafter"/>
</dbReference>
<proteinExistence type="predicted"/>
<keyword evidence="1" id="KW-0378">Hydrolase</keyword>
<dbReference type="InterPro" id="IPR044668">
    <property type="entry name" value="PuuD-like"/>
</dbReference>
<reference evidence="1" key="1">
    <citation type="submission" date="2021-03" db="EMBL/GenBank/DDBJ databases">
        <title>Comparative Genomics and Metabolomics in the genus Turicibacter.</title>
        <authorList>
            <person name="Maki J."/>
            <person name="Looft T."/>
        </authorList>
    </citation>
    <scope>NUCLEOTIDE SEQUENCE</scope>
    <source>
        <strain evidence="1">ISU324</strain>
    </source>
</reference>
<protein>
    <submittedName>
        <fullName evidence="1">Gamma-glutamyl-gamma-aminobutyrate hydrolase family protein</fullName>
    </submittedName>
</protein>
<dbReference type="PROSITE" id="PS51273">
    <property type="entry name" value="GATASE_TYPE_1"/>
    <property type="match status" value="1"/>
</dbReference>
<dbReference type="InterPro" id="IPR029062">
    <property type="entry name" value="Class_I_gatase-like"/>
</dbReference>
<sequence length="239" mass="27406">MKNSPIIGLAPLWDDGKQCVWMEQDYLEAITLAGGIPIILPLVQNEAMIEEIASKIDGLFLTGGHDINPNIYHEKVSDLCGKMCDSRDRFELKLVEKIIEQNKPIFGVCRGLQLLNVFFKGTLFQDIPTQYKKDRNFSHRQQIPYDQPVHEVSFVEGSLLAQWLNVNTLQVNSRHHQGIKKLGEGLMVEAVSTDGLIEAIHHPNYPFLVAVQWHPESRCKKNEKERILFEQFVNSCKRR</sequence>
<dbReference type="PANTHER" id="PTHR43235:SF1">
    <property type="entry name" value="GLUTAMINE AMIDOTRANSFERASE PB2B2.05-RELATED"/>
    <property type="match status" value="1"/>
</dbReference>
<dbReference type="AlphaFoldDB" id="A0A9Q9FDM9"/>
<evidence type="ECO:0000313" key="2">
    <source>
        <dbReference type="Proteomes" id="UP001058072"/>
    </source>
</evidence>
<dbReference type="FunFam" id="3.40.50.880:FF:000030">
    <property type="entry name" value="Gamma-glutamyl-gamma-aminobutyrate hydrolase PuuD"/>
    <property type="match status" value="1"/>
</dbReference>
<dbReference type="CDD" id="cd01745">
    <property type="entry name" value="GATase1_2"/>
    <property type="match status" value="1"/>
</dbReference>
<dbReference type="RefSeq" id="WP_212724507.1">
    <property type="nucleotide sequence ID" value="NZ_CP071250.1"/>
</dbReference>
<dbReference type="PANTHER" id="PTHR43235">
    <property type="entry name" value="GLUTAMINE AMIDOTRANSFERASE PB2B2.05-RELATED"/>
    <property type="match status" value="1"/>
</dbReference>
<accession>A0A9Q9FDM9</accession>
<dbReference type="Proteomes" id="UP001058072">
    <property type="component" value="Chromosome"/>
</dbReference>
<gene>
    <name evidence="1" type="ORF">J0J70_07285</name>
</gene>
<dbReference type="Pfam" id="PF07722">
    <property type="entry name" value="Peptidase_C26"/>
    <property type="match status" value="1"/>
</dbReference>